<organism evidence="1 2">
    <name type="scientific">Paenibacillus larvae subsp. larvae DSM 25430</name>
    <dbReference type="NCBI Taxonomy" id="697284"/>
    <lineage>
        <taxon>Bacteria</taxon>
        <taxon>Bacillati</taxon>
        <taxon>Bacillota</taxon>
        <taxon>Bacilli</taxon>
        <taxon>Bacillales</taxon>
        <taxon>Paenibacillaceae</taxon>
        <taxon>Paenibacillus</taxon>
    </lineage>
</organism>
<name>V9W3S6_9BACL</name>
<protein>
    <submittedName>
        <fullName evidence="1">Uncharacterized protein</fullName>
    </submittedName>
</protein>
<dbReference type="AlphaFoldDB" id="V9W3S6"/>
<accession>V9W3S6</accession>
<evidence type="ECO:0000313" key="1">
    <source>
        <dbReference type="EMBL" id="AHD04260.1"/>
    </source>
</evidence>
<dbReference type="EMBL" id="CP003355">
    <property type="protein sequence ID" value="AHD04260.1"/>
    <property type="molecule type" value="Genomic_DNA"/>
</dbReference>
<gene>
    <name evidence="1" type="ORF">ERIC2_c04030</name>
</gene>
<dbReference type="KEGG" id="plv:ERIC2_c04030"/>
<dbReference type="Proteomes" id="UP000029431">
    <property type="component" value="Chromosome"/>
</dbReference>
<keyword evidence="2" id="KW-1185">Reference proteome</keyword>
<proteinExistence type="predicted"/>
<reference evidence="1 2" key="1">
    <citation type="journal article" date="2014" name="PLoS ONE">
        <title>How to Kill the Honey Bee Larva: Genomic Potential and Virulence Mechanisms of Paenibacillus larvae.</title>
        <authorList>
            <person name="Djukic M."/>
            <person name="Brzuszkiewicz E."/>
            <person name="Funfhaus A."/>
            <person name="Voss J."/>
            <person name="Gollnow K."/>
            <person name="Poppinga L."/>
            <person name="Liesegang H."/>
            <person name="Garcia-Gonzalez E."/>
            <person name="Genersch E."/>
            <person name="Daniel R."/>
        </authorList>
    </citation>
    <scope>NUCLEOTIDE SEQUENCE [LARGE SCALE GENOMIC DNA]</scope>
    <source>
        <strain evidence="1 2">DSM 25430</strain>
    </source>
</reference>
<evidence type="ECO:0000313" key="2">
    <source>
        <dbReference type="Proteomes" id="UP000029431"/>
    </source>
</evidence>
<dbReference type="HOGENOM" id="CLU_3120639_0_0_9"/>
<sequence>MWVRIYNFIQKKRYIQTVYIVMVLEALLMEPRFKFIKQEEVFRDGKAGDV</sequence>
<dbReference type="PATRIC" id="fig|697284.3.peg.391"/>